<dbReference type="InterPro" id="IPR017853">
    <property type="entry name" value="GH"/>
</dbReference>
<evidence type="ECO:0000313" key="5">
    <source>
        <dbReference type="EMBL" id="KAL2829001.1"/>
    </source>
</evidence>
<evidence type="ECO:0000256" key="4">
    <source>
        <dbReference type="SAM" id="SignalP"/>
    </source>
</evidence>
<name>A0ABR4IMT7_9EURO</name>
<protein>
    <submittedName>
        <fullName evidence="5">Glycoside hydrolase superfamily</fullName>
    </submittedName>
</protein>
<sequence>MKQLTTVLAVVLLSLLVAAFPHDIPHVIDAVAVPEAVIDVTPWVKDHGQTLSVDTPHPTATVDNLPTGSTTVSSVPVLAGPHDLVPTLATNTNVDLDVNTKGANTHFFGISYSPYNADSTCKNDAEVKADIDKLTHYAFVRIYGVDCDQTRKVINAARPHNLRVFAGVYDLQNLHAGLSTIVDAARPDLSILHTISIGNELLNRGANTAQAVTSAVGDARAYLRGLGYNGPVVTVDTFNKLFEHPELCHVSDYCAANCHAFFNANLVPENAGNYISGIARQLSALTGKRTIITESGWPHAGQPNGRAIPSPENHRRAIDSLRRAFGHDNGSNLVLFSAFDDAWKQDNEWTFGAEKYWGIEKR</sequence>
<feature type="signal peptide" evidence="4">
    <location>
        <begin position="1"/>
        <end position="19"/>
    </location>
</feature>
<organism evidence="5 6">
    <name type="scientific">Aspergillus cavernicola</name>
    <dbReference type="NCBI Taxonomy" id="176166"/>
    <lineage>
        <taxon>Eukaryota</taxon>
        <taxon>Fungi</taxon>
        <taxon>Dikarya</taxon>
        <taxon>Ascomycota</taxon>
        <taxon>Pezizomycotina</taxon>
        <taxon>Eurotiomycetes</taxon>
        <taxon>Eurotiomycetidae</taxon>
        <taxon>Eurotiales</taxon>
        <taxon>Aspergillaceae</taxon>
        <taxon>Aspergillus</taxon>
        <taxon>Aspergillus subgen. Nidulantes</taxon>
    </lineage>
</organism>
<comment type="subcellular location">
    <subcellularLocation>
        <location evidence="1">Cell envelope</location>
    </subcellularLocation>
</comment>
<dbReference type="GO" id="GO:0016787">
    <property type="term" value="F:hydrolase activity"/>
    <property type="evidence" value="ECO:0007669"/>
    <property type="project" value="UniProtKB-KW"/>
</dbReference>
<reference evidence="5 6" key="1">
    <citation type="submission" date="2024-07" db="EMBL/GenBank/DDBJ databases">
        <title>Section-level genome sequencing and comparative genomics of Aspergillus sections Usti and Cavernicolus.</title>
        <authorList>
            <consortium name="Lawrence Berkeley National Laboratory"/>
            <person name="Nybo J.L."/>
            <person name="Vesth T.C."/>
            <person name="Theobald S."/>
            <person name="Frisvad J.C."/>
            <person name="Larsen T.O."/>
            <person name="Kjaerboelling I."/>
            <person name="Rothschild-Mancinelli K."/>
            <person name="Lyhne E.K."/>
            <person name="Kogle M.E."/>
            <person name="Barry K."/>
            <person name="Clum A."/>
            <person name="Na H."/>
            <person name="Ledsgaard L."/>
            <person name="Lin J."/>
            <person name="Lipzen A."/>
            <person name="Kuo A."/>
            <person name="Riley R."/>
            <person name="Mondo S."/>
            <person name="LaButti K."/>
            <person name="Haridas S."/>
            <person name="Pangalinan J."/>
            <person name="Salamov A.A."/>
            <person name="Simmons B.A."/>
            <person name="Magnuson J.K."/>
            <person name="Chen J."/>
            <person name="Drula E."/>
            <person name="Henrissat B."/>
            <person name="Wiebenga A."/>
            <person name="Lubbers R.J."/>
            <person name="Gomes A.C."/>
            <person name="Makela M.R."/>
            <person name="Stajich J."/>
            <person name="Grigoriev I.V."/>
            <person name="Mortensen U.H."/>
            <person name="De vries R.P."/>
            <person name="Baker S.E."/>
            <person name="Andersen M.R."/>
        </authorList>
    </citation>
    <scope>NUCLEOTIDE SEQUENCE [LARGE SCALE GENOMIC DNA]</scope>
    <source>
        <strain evidence="5 6">CBS 600.67</strain>
    </source>
</reference>
<dbReference type="PANTHER" id="PTHR16631:SF14">
    <property type="entry name" value="FAMILY 17 GLUCOSIDASE SCW10-RELATED"/>
    <property type="match status" value="1"/>
</dbReference>
<gene>
    <name evidence="5" type="ORF">BDW59DRAFT_40621</name>
</gene>
<evidence type="ECO:0000256" key="2">
    <source>
        <dbReference type="ARBA" id="ARBA00008773"/>
    </source>
</evidence>
<keyword evidence="4" id="KW-0732">Signal</keyword>
<dbReference type="Proteomes" id="UP001610335">
    <property type="component" value="Unassembled WGS sequence"/>
</dbReference>
<keyword evidence="3 5" id="KW-0378">Hydrolase</keyword>
<comment type="similarity">
    <text evidence="2">Belongs to the glycosyl hydrolase 17 family.</text>
</comment>
<feature type="chain" id="PRO_5045988644" evidence="4">
    <location>
        <begin position="20"/>
        <end position="362"/>
    </location>
</feature>
<comment type="caution">
    <text evidence="5">The sequence shown here is derived from an EMBL/GenBank/DDBJ whole genome shotgun (WGS) entry which is preliminary data.</text>
</comment>
<dbReference type="InterPro" id="IPR050732">
    <property type="entry name" value="Beta-glucan_modifiers"/>
</dbReference>
<evidence type="ECO:0000256" key="1">
    <source>
        <dbReference type="ARBA" id="ARBA00004196"/>
    </source>
</evidence>
<proteinExistence type="inferred from homology"/>
<evidence type="ECO:0000313" key="6">
    <source>
        <dbReference type="Proteomes" id="UP001610335"/>
    </source>
</evidence>
<dbReference type="EMBL" id="JBFXLS010000018">
    <property type="protein sequence ID" value="KAL2829001.1"/>
    <property type="molecule type" value="Genomic_DNA"/>
</dbReference>
<dbReference type="Gene3D" id="3.20.20.80">
    <property type="entry name" value="Glycosidases"/>
    <property type="match status" value="1"/>
</dbReference>
<dbReference type="SUPFAM" id="SSF51445">
    <property type="entry name" value="(Trans)glycosidases"/>
    <property type="match status" value="1"/>
</dbReference>
<accession>A0ABR4IMT7</accession>
<keyword evidence="6" id="KW-1185">Reference proteome</keyword>
<evidence type="ECO:0000256" key="3">
    <source>
        <dbReference type="ARBA" id="ARBA00022801"/>
    </source>
</evidence>
<dbReference type="PANTHER" id="PTHR16631">
    <property type="entry name" value="GLUCAN 1,3-BETA-GLUCOSIDASE"/>
    <property type="match status" value="1"/>
</dbReference>